<dbReference type="InterPro" id="IPR047763">
    <property type="entry name" value="PG_bind_dom_phiBT1-type"/>
</dbReference>
<dbReference type="Pfam" id="PF01510">
    <property type="entry name" value="Amidase_2"/>
    <property type="match status" value="1"/>
</dbReference>
<dbReference type="InterPro" id="IPR036505">
    <property type="entry name" value="Amidase/PGRP_sf"/>
</dbReference>
<proteinExistence type="predicted"/>
<dbReference type="SMART" id="SM00644">
    <property type="entry name" value="Ami_2"/>
    <property type="match status" value="1"/>
</dbReference>
<dbReference type="SUPFAM" id="SSF47090">
    <property type="entry name" value="PGBD-like"/>
    <property type="match status" value="1"/>
</dbReference>
<dbReference type="EMBL" id="BAAAIH010000031">
    <property type="protein sequence ID" value="GAA1283705.1"/>
    <property type="molecule type" value="Genomic_DNA"/>
</dbReference>
<evidence type="ECO:0000256" key="3">
    <source>
        <dbReference type="ARBA" id="ARBA00022801"/>
    </source>
</evidence>
<dbReference type="Gene3D" id="3.40.80.10">
    <property type="entry name" value="Peptidoglycan recognition protein-like"/>
    <property type="match status" value="1"/>
</dbReference>
<feature type="domain" description="N-acetylmuramoyl-L-alanine amidase" evidence="5">
    <location>
        <begin position="12"/>
        <end position="146"/>
    </location>
</feature>
<organism evidence="6 7">
    <name type="scientific">Streptomyces javensis</name>
    <dbReference type="NCBI Taxonomy" id="114698"/>
    <lineage>
        <taxon>Bacteria</taxon>
        <taxon>Bacillati</taxon>
        <taxon>Actinomycetota</taxon>
        <taxon>Actinomycetes</taxon>
        <taxon>Kitasatosporales</taxon>
        <taxon>Streptomycetaceae</taxon>
        <taxon>Streptomyces</taxon>
        <taxon>Streptomyces violaceusniger group</taxon>
    </lineage>
</organism>
<dbReference type="SUPFAM" id="SSF55846">
    <property type="entry name" value="N-acetylmuramoyl-L-alanine amidase-like"/>
    <property type="match status" value="1"/>
</dbReference>
<dbReference type="CDD" id="cd06583">
    <property type="entry name" value="PGRP"/>
    <property type="match status" value="1"/>
</dbReference>
<evidence type="ECO:0000259" key="5">
    <source>
        <dbReference type="SMART" id="SM00644"/>
    </source>
</evidence>
<dbReference type="PANTHER" id="PTHR30417">
    <property type="entry name" value="N-ACETYLMURAMOYL-L-ALANINE AMIDASE AMID"/>
    <property type="match status" value="1"/>
</dbReference>
<dbReference type="NCBIfam" id="NF038080">
    <property type="entry name" value="PG_bind_siph"/>
    <property type="match status" value="1"/>
</dbReference>
<protein>
    <recommendedName>
        <fullName evidence="2">N-acetylmuramoyl-L-alanine amidase</fullName>
        <ecNumber evidence="2">3.5.1.28</ecNumber>
    </recommendedName>
</protein>
<accession>A0ABN1X440</accession>
<dbReference type="EC" id="3.5.1.28" evidence="2"/>
<gene>
    <name evidence="6" type="ORF">GCM10009579_51470</name>
</gene>
<evidence type="ECO:0000313" key="7">
    <source>
        <dbReference type="Proteomes" id="UP001500282"/>
    </source>
</evidence>
<dbReference type="InterPro" id="IPR002502">
    <property type="entry name" value="Amidase_domain"/>
</dbReference>
<sequence length="251" mass="26650">MARMPGATWRPVPNCTKGGQESVRGVVLHIMQGTLDGSDSWFRNPKAQASAHFGVGKDGRIFQWVDTADRAWAQAAGNRSWLSIEHEGHAGEELTEKQLAATARIVAWAHAKHGVPLQLADSPEGRGVGWHGMGGEAWGGHTGCPGTPIKNQRAAIIKAAGGSSTGKPAYEPFPGASFFKPGRRSPIIAAMHKRLVAEGCNKYASSANADVWGSGDERSYAAWQRHLGYAGTAADGIPGPTSWVKLRVPNV</sequence>
<comment type="catalytic activity">
    <reaction evidence="1">
        <text>Hydrolyzes the link between N-acetylmuramoyl residues and L-amino acid residues in certain cell-wall glycopeptides.</text>
        <dbReference type="EC" id="3.5.1.28"/>
    </reaction>
</comment>
<evidence type="ECO:0000313" key="6">
    <source>
        <dbReference type="EMBL" id="GAA1283705.1"/>
    </source>
</evidence>
<evidence type="ECO:0000256" key="1">
    <source>
        <dbReference type="ARBA" id="ARBA00001561"/>
    </source>
</evidence>
<keyword evidence="4" id="KW-0961">Cell wall biogenesis/degradation</keyword>
<keyword evidence="7" id="KW-1185">Reference proteome</keyword>
<evidence type="ECO:0000256" key="2">
    <source>
        <dbReference type="ARBA" id="ARBA00011901"/>
    </source>
</evidence>
<comment type="caution">
    <text evidence="6">The sequence shown here is derived from an EMBL/GenBank/DDBJ whole genome shotgun (WGS) entry which is preliminary data.</text>
</comment>
<dbReference type="Proteomes" id="UP001500282">
    <property type="component" value="Unassembled WGS sequence"/>
</dbReference>
<dbReference type="InterPro" id="IPR036365">
    <property type="entry name" value="PGBD-like_sf"/>
</dbReference>
<dbReference type="InterPro" id="IPR051206">
    <property type="entry name" value="NAMLAA_amidase_2"/>
</dbReference>
<evidence type="ECO:0000256" key="4">
    <source>
        <dbReference type="ARBA" id="ARBA00023316"/>
    </source>
</evidence>
<dbReference type="PANTHER" id="PTHR30417:SF1">
    <property type="entry name" value="N-ACETYLMURAMOYL-L-ALANINE AMIDASE AMID"/>
    <property type="match status" value="1"/>
</dbReference>
<keyword evidence="3" id="KW-0378">Hydrolase</keyword>
<reference evidence="6 7" key="1">
    <citation type="journal article" date="2019" name="Int. J. Syst. Evol. Microbiol.">
        <title>The Global Catalogue of Microorganisms (GCM) 10K type strain sequencing project: providing services to taxonomists for standard genome sequencing and annotation.</title>
        <authorList>
            <consortium name="The Broad Institute Genomics Platform"/>
            <consortium name="The Broad Institute Genome Sequencing Center for Infectious Disease"/>
            <person name="Wu L."/>
            <person name="Ma J."/>
        </authorList>
    </citation>
    <scope>NUCLEOTIDE SEQUENCE [LARGE SCALE GENOMIC DNA]</scope>
    <source>
        <strain evidence="6 7">JCM 11448</strain>
    </source>
</reference>
<name>A0ABN1X440_9ACTN</name>